<dbReference type="InterPro" id="IPR001296">
    <property type="entry name" value="Glyco_trans_1"/>
</dbReference>
<accession>C6XVM1</accession>
<evidence type="ECO:0000259" key="1">
    <source>
        <dbReference type="Pfam" id="PF00534"/>
    </source>
</evidence>
<dbReference type="InterPro" id="IPR050194">
    <property type="entry name" value="Glycosyltransferase_grp1"/>
</dbReference>
<gene>
    <name evidence="2" type="ordered locus">Phep_3905</name>
</gene>
<proteinExistence type="predicted"/>
<keyword evidence="3" id="KW-1185">Reference proteome</keyword>
<dbReference type="AlphaFoldDB" id="C6XVM1"/>
<dbReference type="Gene3D" id="3.40.50.2000">
    <property type="entry name" value="Glycogen Phosphorylase B"/>
    <property type="match status" value="2"/>
</dbReference>
<dbReference type="CDD" id="cd03801">
    <property type="entry name" value="GT4_PimA-like"/>
    <property type="match status" value="1"/>
</dbReference>
<evidence type="ECO:0000313" key="3">
    <source>
        <dbReference type="Proteomes" id="UP000000852"/>
    </source>
</evidence>
<keyword evidence="2" id="KW-0808">Transferase</keyword>
<evidence type="ECO:0000313" key="2">
    <source>
        <dbReference type="EMBL" id="ACU06096.1"/>
    </source>
</evidence>
<dbReference type="SUPFAM" id="SSF53756">
    <property type="entry name" value="UDP-Glycosyltransferase/glycogen phosphorylase"/>
    <property type="match status" value="1"/>
</dbReference>
<dbReference type="HOGENOM" id="CLU_009583_5_0_10"/>
<dbReference type="Pfam" id="PF00534">
    <property type="entry name" value="Glycos_transf_1"/>
    <property type="match status" value="1"/>
</dbReference>
<dbReference type="eggNOG" id="COG0438">
    <property type="taxonomic scope" value="Bacteria"/>
</dbReference>
<organism evidence="2 3">
    <name type="scientific">Pedobacter heparinus (strain ATCC 13125 / DSM 2366 / CIP 104194 / JCM 7457 / NBRC 12017 / NCIMB 9290 / NRRL B-14731 / HIM 762-3)</name>
    <dbReference type="NCBI Taxonomy" id="485917"/>
    <lineage>
        <taxon>Bacteria</taxon>
        <taxon>Pseudomonadati</taxon>
        <taxon>Bacteroidota</taxon>
        <taxon>Sphingobacteriia</taxon>
        <taxon>Sphingobacteriales</taxon>
        <taxon>Sphingobacteriaceae</taxon>
        <taxon>Pedobacter</taxon>
    </lineage>
</organism>
<dbReference type="CAZy" id="GT4">
    <property type="family name" value="Glycosyltransferase Family 4"/>
</dbReference>
<protein>
    <submittedName>
        <fullName evidence="2">Glycosyl transferase group 1</fullName>
    </submittedName>
</protein>
<dbReference type="Proteomes" id="UP000000852">
    <property type="component" value="Chromosome"/>
</dbReference>
<name>C6XVM1_PEDHD</name>
<reference evidence="2 3" key="1">
    <citation type="journal article" date="2009" name="Stand. Genomic Sci.">
        <title>Complete genome sequence of Pedobacter heparinus type strain (HIM 762-3).</title>
        <authorList>
            <person name="Han C."/>
            <person name="Spring S."/>
            <person name="Lapidus A."/>
            <person name="Del Rio T.G."/>
            <person name="Tice H."/>
            <person name="Copeland A."/>
            <person name="Cheng J.F."/>
            <person name="Lucas S."/>
            <person name="Chen F."/>
            <person name="Nolan M."/>
            <person name="Bruce D."/>
            <person name="Goodwin L."/>
            <person name="Pitluck S."/>
            <person name="Ivanova N."/>
            <person name="Mavromatis K."/>
            <person name="Mikhailova N."/>
            <person name="Pati A."/>
            <person name="Chen A."/>
            <person name="Palaniappan K."/>
            <person name="Land M."/>
            <person name="Hauser L."/>
            <person name="Chang Y.J."/>
            <person name="Jeffries C.C."/>
            <person name="Saunders E."/>
            <person name="Chertkov O."/>
            <person name="Brettin T."/>
            <person name="Goker M."/>
            <person name="Rohde M."/>
            <person name="Bristow J."/>
            <person name="Eisen J.A."/>
            <person name="Markowitz V."/>
            <person name="Hugenholtz P."/>
            <person name="Kyrpides N.C."/>
            <person name="Klenk H.P."/>
            <person name="Detter J.C."/>
        </authorList>
    </citation>
    <scope>NUCLEOTIDE SEQUENCE [LARGE SCALE GENOMIC DNA]</scope>
    <source>
        <strain evidence="3">ATCC 13125 / DSM 2366 / CIP 104194 / JCM 7457 / NBRC 12017 / NCIMB 9290 / NRRL B-14731 / HIM 762-3</strain>
    </source>
</reference>
<dbReference type="PANTHER" id="PTHR45947:SF3">
    <property type="entry name" value="SULFOQUINOVOSYL TRANSFERASE SQD2"/>
    <property type="match status" value="1"/>
</dbReference>
<dbReference type="EMBL" id="CP001681">
    <property type="protein sequence ID" value="ACU06096.1"/>
    <property type="molecule type" value="Genomic_DNA"/>
</dbReference>
<dbReference type="PANTHER" id="PTHR45947">
    <property type="entry name" value="SULFOQUINOVOSYL TRANSFERASE SQD2"/>
    <property type="match status" value="1"/>
</dbReference>
<dbReference type="KEGG" id="phe:Phep_3905"/>
<dbReference type="GO" id="GO:0016757">
    <property type="term" value="F:glycosyltransferase activity"/>
    <property type="evidence" value="ECO:0007669"/>
    <property type="project" value="InterPro"/>
</dbReference>
<feature type="domain" description="Glycosyl transferase family 1" evidence="1">
    <location>
        <begin position="177"/>
        <end position="332"/>
    </location>
</feature>
<sequence>MQQRGQLNVKVFYTWGEEASQKYDPGFGKTISWDIPLLDGYPYAWVQNTAAVKGSHHFKGIQNPDLVRQLVAWQPEAILVYGWAYPSHLKVLRHFKGKLPLYFRGDSTLLNETTSLKRLLKILFLKWVYKNVDHAFYAGTNNKHYFKKFGLKDEQLTLAPHAIDNNRYAKNRTIEIKRLRDSLNIGDQDILILYAGKFEAVKNLELLLKVFIELNRPGTHLLFTGNGKEEVQLKKKAEQSTSAANIHFLDFQNQSFMPVLHQAADLFCLPSISETWGLSVNEAMACSKPILVSDKVGCAVDLVKSECNGAIFKSGSSDSMTLHLTALLDKGKEGLAQMGLLSKKIIDDWSIPVQVEAIESAVLKHG</sequence>
<dbReference type="STRING" id="485917.Phep_3905"/>